<evidence type="ECO:0000256" key="9">
    <source>
        <dbReference type="ARBA" id="ARBA00023136"/>
    </source>
</evidence>
<protein>
    <submittedName>
        <fullName evidence="11">Preprotein translocase subunit YajC</fullName>
    </submittedName>
</protein>
<sequence length="122" mass="12688">MEFFPLILLVLAFALLIVLPARQRKKMAANAQALQESLTVGTPVMLTSGLHGTVAAIGEGTVDIEIAPGVVATFARPAVMEVRTKDGAVLDAQAGEVVPPTAERTGYVDGDGDPGSTTDRKD</sequence>
<reference evidence="11 12" key="1">
    <citation type="submission" date="2024-03" db="EMBL/GenBank/DDBJ databases">
        <title>Draft genome sequence of Klenkia terrae.</title>
        <authorList>
            <person name="Duangmal K."/>
            <person name="Chantavorakit T."/>
        </authorList>
    </citation>
    <scope>NUCLEOTIDE SEQUENCE [LARGE SCALE GENOMIC DNA]</scope>
    <source>
        <strain evidence="11 12">JCM 17786</strain>
    </source>
</reference>
<evidence type="ECO:0000256" key="6">
    <source>
        <dbReference type="ARBA" id="ARBA00022927"/>
    </source>
</evidence>
<dbReference type="PANTHER" id="PTHR33909:SF1">
    <property type="entry name" value="SEC TRANSLOCON ACCESSORY COMPLEX SUBUNIT YAJC"/>
    <property type="match status" value="1"/>
</dbReference>
<evidence type="ECO:0000256" key="10">
    <source>
        <dbReference type="SAM" id="MobiDB-lite"/>
    </source>
</evidence>
<keyword evidence="3" id="KW-0813">Transport</keyword>
<evidence type="ECO:0000256" key="8">
    <source>
        <dbReference type="ARBA" id="ARBA00023010"/>
    </source>
</evidence>
<dbReference type="Pfam" id="PF02699">
    <property type="entry name" value="YajC"/>
    <property type="match status" value="1"/>
</dbReference>
<evidence type="ECO:0000313" key="11">
    <source>
        <dbReference type="EMBL" id="MEI4277778.1"/>
    </source>
</evidence>
<dbReference type="Proteomes" id="UP001373496">
    <property type="component" value="Unassembled WGS sequence"/>
</dbReference>
<comment type="caution">
    <text evidence="11">The sequence shown here is derived from an EMBL/GenBank/DDBJ whole genome shotgun (WGS) entry which is preliminary data.</text>
</comment>
<evidence type="ECO:0000313" key="12">
    <source>
        <dbReference type="Proteomes" id="UP001373496"/>
    </source>
</evidence>
<keyword evidence="4" id="KW-1003">Cell membrane</keyword>
<comment type="similarity">
    <text evidence="2">Belongs to the YajC family.</text>
</comment>
<keyword evidence="6" id="KW-0653">Protein transport</keyword>
<dbReference type="InterPro" id="IPR003849">
    <property type="entry name" value="Preprotein_translocase_YajC"/>
</dbReference>
<keyword evidence="9" id="KW-0472">Membrane</keyword>
<dbReference type="EMBL" id="JBAPLV010000003">
    <property type="protein sequence ID" value="MEI4277778.1"/>
    <property type="molecule type" value="Genomic_DNA"/>
</dbReference>
<comment type="subcellular location">
    <subcellularLocation>
        <location evidence="1">Cell membrane</location>
        <topology evidence="1">Single-pass membrane protein</topology>
    </subcellularLocation>
</comment>
<dbReference type="SMART" id="SM01323">
    <property type="entry name" value="YajC"/>
    <property type="match status" value="1"/>
</dbReference>
<dbReference type="RefSeq" id="WP_225231885.1">
    <property type="nucleotide sequence ID" value="NZ_JBAPLV010000003.1"/>
</dbReference>
<accession>A0ABU8E2A1</accession>
<proteinExistence type="inferred from homology"/>
<gene>
    <name evidence="11" type="primary">yajC</name>
    <name evidence="11" type="ORF">UXQ13_04815</name>
</gene>
<evidence type="ECO:0000256" key="5">
    <source>
        <dbReference type="ARBA" id="ARBA00022692"/>
    </source>
</evidence>
<organism evidence="11 12">
    <name type="scientific">Klenkia terrae</name>
    <dbReference type="NCBI Taxonomy" id="1052259"/>
    <lineage>
        <taxon>Bacteria</taxon>
        <taxon>Bacillati</taxon>
        <taxon>Actinomycetota</taxon>
        <taxon>Actinomycetes</taxon>
        <taxon>Geodermatophilales</taxon>
        <taxon>Geodermatophilaceae</taxon>
        <taxon>Klenkia</taxon>
    </lineage>
</organism>
<keyword evidence="7" id="KW-1133">Transmembrane helix</keyword>
<evidence type="ECO:0000256" key="3">
    <source>
        <dbReference type="ARBA" id="ARBA00022448"/>
    </source>
</evidence>
<keyword evidence="5" id="KW-0812">Transmembrane</keyword>
<keyword evidence="12" id="KW-1185">Reference proteome</keyword>
<dbReference type="NCBIfam" id="TIGR00739">
    <property type="entry name" value="yajC"/>
    <property type="match status" value="1"/>
</dbReference>
<keyword evidence="8" id="KW-0811">Translocation</keyword>
<evidence type="ECO:0000256" key="7">
    <source>
        <dbReference type="ARBA" id="ARBA00022989"/>
    </source>
</evidence>
<evidence type="ECO:0000256" key="4">
    <source>
        <dbReference type="ARBA" id="ARBA00022475"/>
    </source>
</evidence>
<feature type="region of interest" description="Disordered" evidence="10">
    <location>
        <begin position="100"/>
        <end position="122"/>
    </location>
</feature>
<evidence type="ECO:0000256" key="1">
    <source>
        <dbReference type="ARBA" id="ARBA00004162"/>
    </source>
</evidence>
<dbReference type="PANTHER" id="PTHR33909">
    <property type="entry name" value="SEC TRANSLOCON ACCESSORY COMPLEX SUBUNIT YAJC"/>
    <property type="match status" value="1"/>
</dbReference>
<name>A0ABU8E2A1_9ACTN</name>
<evidence type="ECO:0000256" key="2">
    <source>
        <dbReference type="ARBA" id="ARBA00006742"/>
    </source>
</evidence>